<dbReference type="SUPFAM" id="SSF47923">
    <property type="entry name" value="Ypt/Rab-GAP domain of gyp1p"/>
    <property type="match status" value="1"/>
</dbReference>
<keyword evidence="3" id="KW-0812">Transmembrane</keyword>
<dbReference type="InterPro" id="IPR000195">
    <property type="entry name" value="Rab-GAP-TBC_dom"/>
</dbReference>
<dbReference type="FunFam" id="1.10.472.80:FF:000060">
    <property type="entry name" value="TBC domain protein, putative"/>
    <property type="match status" value="1"/>
</dbReference>
<dbReference type="PANTHER" id="PTHR20913:SF7">
    <property type="entry name" value="RE60063P"/>
    <property type="match status" value="1"/>
</dbReference>
<dbReference type="GO" id="GO:0005789">
    <property type="term" value="C:endoplasmic reticulum membrane"/>
    <property type="evidence" value="ECO:0007669"/>
    <property type="project" value="TreeGrafter"/>
</dbReference>
<dbReference type="Gene3D" id="1.10.472.80">
    <property type="entry name" value="Ypt/Rab-GAP domain of gyp1p, domain 3"/>
    <property type="match status" value="1"/>
</dbReference>
<evidence type="ECO:0000313" key="5">
    <source>
        <dbReference type="EMBL" id="PSR83694.1"/>
    </source>
</evidence>
<dbReference type="Pfam" id="PF00566">
    <property type="entry name" value="RabGAP-TBC"/>
    <property type="match status" value="1"/>
</dbReference>
<dbReference type="Proteomes" id="UP000241462">
    <property type="component" value="Unassembled WGS sequence"/>
</dbReference>
<feature type="compositionally biased region" description="Pro residues" evidence="2">
    <location>
        <begin position="1"/>
        <end position="10"/>
    </location>
</feature>
<dbReference type="STRING" id="2025994.A0A2T3A698"/>
<dbReference type="Gene3D" id="1.10.8.1310">
    <property type="match status" value="1"/>
</dbReference>
<dbReference type="InterPro" id="IPR045913">
    <property type="entry name" value="TBC20/Gyp8-like"/>
</dbReference>
<keyword evidence="6" id="KW-1185">Reference proteome</keyword>
<gene>
    <name evidence="5" type="ORF">BD289DRAFT_483196</name>
</gene>
<dbReference type="AlphaFoldDB" id="A0A2T3A698"/>
<evidence type="ECO:0000313" key="6">
    <source>
        <dbReference type="Proteomes" id="UP000241462"/>
    </source>
</evidence>
<dbReference type="PROSITE" id="PS50086">
    <property type="entry name" value="TBC_RABGAP"/>
    <property type="match status" value="1"/>
</dbReference>
<feature type="domain" description="Rab-GAP TBC" evidence="4">
    <location>
        <begin position="77"/>
        <end position="303"/>
    </location>
</feature>
<feature type="compositionally biased region" description="Polar residues" evidence="2">
    <location>
        <begin position="22"/>
        <end position="34"/>
    </location>
</feature>
<dbReference type="EMBL" id="KZ678456">
    <property type="protein sequence ID" value="PSR83694.1"/>
    <property type="molecule type" value="Genomic_DNA"/>
</dbReference>
<dbReference type="InParanoid" id="A0A2T3A698"/>
<keyword evidence="3" id="KW-0472">Membrane</keyword>
<dbReference type="SMART" id="SM00164">
    <property type="entry name" value="TBC"/>
    <property type="match status" value="1"/>
</dbReference>
<keyword evidence="1" id="KW-0343">GTPase activation</keyword>
<dbReference type="InterPro" id="IPR035969">
    <property type="entry name" value="Rab-GAP_TBC_sf"/>
</dbReference>
<feature type="region of interest" description="Disordered" evidence="2">
    <location>
        <begin position="1"/>
        <end position="45"/>
    </location>
</feature>
<accession>A0A2T3A698</accession>
<keyword evidence="3" id="KW-1133">Transmembrane helix</keyword>
<organism evidence="5 6">
    <name type="scientific">Coniella lustricola</name>
    <dbReference type="NCBI Taxonomy" id="2025994"/>
    <lineage>
        <taxon>Eukaryota</taxon>
        <taxon>Fungi</taxon>
        <taxon>Dikarya</taxon>
        <taxon>Ascomycota</taxon>
        <taxon>Pezizomycotina</taxon>
        <taxon>Sordariomycetes</taxon>
        <taxon>Sordariomycetidae</taxon>
        <taxon>Diaporthales</taxon>
        <taxon>Schizoparmaceae</taxon>
        <taxon>Coniella</taxon>
    </lineage>
</organism>
<reference evidence="5 6" key="1">
    <citation type="journal article" date="2018" name="Mycol. Prog.">
        <title>Coniella lustricola, a new species from submerged detritus.</title>
        <authorList>
            <person name="Raudabaugh D.B."/>
            <person name="Iturriaga T."/>
            <person name="Carver A."/>
            <person name="Mondo S."/>
            <person name="Pangilinan J."/>
            <person name="Lipzen A."/>
            <person name="He G."/>
            <person name="Amirebrahimi M."/>
            <person name="Grigoriev I.V."/>
            <person name="Miller A.N."/>
        </authorList>
    </citation>
    <scope>NUCLEOTIDE SEQUENCE [LARGE SCALE GENOMIC DNA]</scope>
    <source>
        <strain evidence="5 6">B22-T-1</strain>
    </source>
</reference>
<dbReference type="GO" id="GO:0006888">
    <property type="term" value="P:endoplasmic reticulum to Golgi vesicle-mediated transport"/>
    <property type="evidence" value="ECO:0007669"/>
    <property type="project" value="TreeGrafter"/>
</dbReference>
<dbReference type="OrthoDB" id="206700at2759"/>
<sequence>MAEADSPPPVEDSAIMDEEHSGSNTAESRSTPVNSKHKVDGHPADEEVLLKKKAIRDACRRRDIQELESLAQSPAGFVTDELRQEAWPVLLGLPIRRQSEAGEKAHEAYLDTEDVSWKRLPPHKDEGQVQLDVDRAFVYYPDCECRDPFIKIPTTISSVNKNPVLNNNVTSDQNDDERTKQKTALSNVILSVLRRNPYLHYFQGYHDIAQVFLLVLPAALRGPAVSRLSTLRIRDFMLPNLTAAIAQLRLIPAILYAADPPLWAHLSQTEPFFALSGTLTMYAHDVQSLGEITRLFDVLLAREPVFSVYMFAQIVLGRRTELFDTPPSEPEMLHSILSKLPQPLDLEALITATARLYERHPPESLPGSAWSSGISEFSVLKTARQTADCAGQSEAVGAYYFAEHVRDLERRERRARVVKTLWAYSKPAGAVGFAVLFGILAYWMRRSTVFGAGGGVAGGGGHTGSLSGVLAVPMRALQAVFSQWRGLVS</sequence>
<dbReference type="FunCoup" id="A0A2T3A698">
    <property type="interactions" value="60"/>
</dbReference>
<proteinExistence type="predicted"/>
<dbReference type="GO" id="GO:0005096">
    <property type="term" value="F:GTPase activator activity"/>
    <property type="evidence" value="ECO:0007669"/>
    <property type="project" value="UniProtKB-KW"/>
</dbReference>
<evidence type="ECO:0000259" key="4">
    <source>
        <dbReference type="PROSITE" id="PS50086"/>
    </source>
</evidence>
<dbReference type="PANTHER" id="PTHR20913">
    <property type="entry name" value="TBC1 DOMAIN FAMILY MEMBER 20/GTPASE"/>
    <property type="match status" value="1"/>
</dbReference>
<evidence type="ECO:0000256" key="3">
    <source>
        <dbReference type="SAM" id="Phobius"/>
    </source>
</evidence>
<name>A0A2T3A698_9PEZI</name>
<feature type="transmembrane region" description="Helical" evidence="3">
    <location>
        <begin position="421"/>
        <end position="443"/>
    </location>
</feature>
<evidence type="ECO:0000256" key="1">
    <source>
        <dbReference type="ARBA" id="ARBA00022468"/>
    </source>
</evidence>
<evidence type="ECO:0000256" key="2">
    <source>
        <dbReference type="SAM" id="MobiDB-lite"/>
    </source>
</evidence>
<protein>
    <submittedName>
        <fullName evidence="5">Rab-GTPase-TBC domain-domain-containing protein</fullName>
    </submittedName>
</protein>